<organism evidence="1 2">
    <name type="scientific">Bacillus thuringiensis YBT-1518</name>
    <dbReference type="NCBI Taxonomy" id="529122"/>
    <lineage>
        <taxon>Bacteria</taxon>
        <taxon>Bacillati</taxon>
        <taxon>Bacillota</taxon>
        <taxon>Bacilli</taxon>
        <taxon>Bacillales</taxon>
        <taxon>Bacillaceae</taxon>
        <taxon>Bacillus</taxon>
        <taxon>Bacillus cereus group</taxon>
    </lineage>
</organism>
<evidence type="ECO:0000313" key="2">
    <source>
        <dbReference type="Proteomes" id="UP000018566"/>
    </source>
</evidence>
<dbReference type="KEGG" id="bthu:YBT1518_32250"/>
<protein>
    <recommendedName>
        <fullName evidence="3">Zinc-finger domain-containing protein</fullName>
    </recommendedName>
</protein>
<dbReference type="EMBL" id="CP005940">
    <property type="protein sequence ID" value="AHA75909.1"/>
    <property type="molecule type" value="Genomic_DNA"/>
</dbReference>
<dbReference type="Proteomes" id="UP000018566">
    <property type="component" value="Plasmid pBMB0233"/>
</dbReference>
<sequence length="105" mass="12333">MNAKETRIQIINIQEQHCRGCEYLFGSYQHCIANCKWGKEVYQLGKHLSGEENVKAKNAEWKWDQLCEDTVQLRNTGMGYVEIAKRLKCRASSLREHLKKRGLYE</sequence>
<reference evidence="1 2" key="1">
    <citation type="submission" date="2013-05" db="EMBL/GenBank/DDBJ databases">
        <title>Complete genome sequence of Bacillus thuringiensis YBT-1518, a typical strain with high toxicity to nematode.</title>
        <authorList>
            <person name="Wang P."/>
            <person name="Zhang C."/>
            <person name="Guo M."/>
            <person name="Guo S."/>
            <person name="Zhu Y."/>
            <person name="Zheng J."/>
            <person name="Zhu L."/>
            <person name="Ruan L."/>
            <person name="Peng D."/>
            <person name="Sun M."/>
        </authorList>
    </citation>
    <scope>NUCLEOTIDE SEQUENCE [LARGE SCALE GENOMIC DNA]</scope>
    <source>
        <strain evidence="1 2">YBT-1518</strain>
        <plasmid evidence="1 2">pBMB0233</plasmid>
    </source>
</reference>
<dbReference type="AlphaFoldDB" id="A0A9W3PJW1"/>
<proteinExistence type="predicted"/>
<evidence type="ECO:0000313" key="1">
    <source>
        <dbReference type="EMBL" id="AHA75909.1"/>
    </source>
</evidence>
<dbReference type="RefSeq" id="WP_000991919.1">
    <property type="nucleotide sequence ID" value="NC_022882.1"/>
</dbReference>
<gene>
    <name evidence="1" type="ORF">YBT1518_32250</name>
</gene>
<name>A0A9W3PJW1_BACTU</name>
<keyword evidence="1" id="KW-0614">Plasmid</keyword>
<accession>A0A9W3PJW1</accession>
<evidence type="ECO:0008006" key="3">
    <source>
        <dbReference type="Google" id="ProtNLM"/>
    </source>
</evidence>
<geneLocation type="plasmid" evidence="1 2">
    <name>pBMB0233</name>
</geneLocation>